<name>A0A4U5QGW0_POPAL</name>
<gene>
    <name evidence="1" type="ORF">D5086_0000089450</name>
</gene>
<dbReference type="EMBL" id="RCHU01000258">
    <property type="protein sequence ID" value="TKS09844.1"/>
    <property type="molecule type" value="Genomic_DNA"/>
</dbReference>
<dbReference type="AlphaFoldDB" id="A0A4U5QGW0"/>
<protein>
    <submittedName>
        <fullName evidence="1">Uncharacterized protein</fullName>
    </submittedName>
</protein>
<organism evidence="1">
    <name type="scientific">Populus alba</name>
    <name type="common">White poplar</name>
    <dbReference type="NCBI Taxonomy" id="43335"/>
    <lineage>
        <taxon>Eukaryota</taxon>
        <taxon>Viridiplantae</taxon>
        <taxon>Streptophyta</taxon>
        <taxon>Embryophyta</taxon>
        <taxon>Tracheophyta</taxon>
        <taxon>Spermatophyta</taxon>
        <taxon>Magnoliopsida</taxon>
        <taxon>eudicotyledons</taxon>
        <taxon>Gunneridae</taxon>
        <taxon>Pentapetalae</taxon>
        <taxon>rosids</taxon>
        <taxon>fabids</taxon>
        <taxon>Malpighiales</taxon>
        <taxon>Salicaceae</taxon>
        <taxon>Saliceae</taxon>
        <taxon>Populus</taxon>
    </lineage>
</organism>
<evidence type="ECO:0000313" key="1">
    <source>
        <dbReference type="EMBL" id="TKS09844.1"/>
    </source>
</evidence>
<reference evidence="1" key="1">
    <citation type="submission" date="2018-10" db="EMBL/GenBank/DDBJ databases">
        <title>Population genomic analysis revealed the cold adaptation of white poplar.</title>
        <authorList>
            <person name="Liu Y.-J."/>
        </authorList>
    </citation>
    <scope>NUCLEOTIDE SEQUENCE [LARGE SCALE GENOMIC DNA]</scope>
    <source>
        <strain evidence="1">PAL-ZL1</strain>
    </source>
</reference>
<proteinExistence type="predicted"/>
<sequence length="150" mass="16018">MSLDHYAGSRSVVVAILATDSPHFVVPPATLASPSHTLASPPQVPAQSPPSLDLYIDISRYSIPQQLQPINFDSPYVASGFTTTTSSTAVSSLCAGHDYVCSSYVGLISIFPGPIALLHGATIDSVNTLHIERMKYPRSPRKLALRARSL</sequence>
<comment type="caution">
    <text evidence="1">The sequence shown here is derived from an EMBL/GenBank/DDBJ whole genome shotgun (WGS) entry which is preliminary data.</text>
</comment>
<accession>A0A4U5QGW0</accession>